<dbReference type="PROSITE" id="PS00676">
    <property type="entry name" value="SIGMA54_INTERACT_2"/>
    <property type="match status" value="1"/>
</dbReference>
<protein>
    <recommendedName>
        <fullName evidence="6">Sigma-54 factor interaction domain-containing protein</fullName>
    </recommendedName>
</protein>
<dbReference type="InterPro" id="IPR003593">
    <property type="entry name" value="AAA+_ATPase"/>
</dbReference>
<dbReference type="InterPro" id="IPR009057">
    <property type="entry name" value="Homeodomain-like_sf"/>
</dbReference>
<dbReference type="Gene3D" id="1.10.10.60">
    <property type="entry name" value="Homeodomain-like"/>
    <property type="match status" value="1"/>
</dbReference>
<organism evidence="7 8">
    <name type="scientific">Thioalkalivibrio versutus</name>
    <dbReference type="NCBI Taxonomy" id="106634"/>
    <lineage>
        <taxon>Bacteria</taxon>
        <taxon>Pseudomonadati</taxon>
        <taxon>Pseudomonadota</taxon>
        <taxon>Gammaproteobacteria</taxon>
        <taxon>Chromatiales</taxon>
        <taxon>Ectothiorhodospiraceae</taxon>
        <taxon>Thioalkalivibrio</taxon>
    </lineage>
</organism>
<keyword evidence="2" id="KW-0067">ATP-binding</keyword>
<dbReference type="SUPFAM" id="SSF52540">
    <property type="entry name" value="P-loop containing nucleoside triphosphate hydrolases"/>
    <property type="match status" value="1"/>
</dbReference>
<dbReference type="InterPro" id="IPR025943">
    <property type="entry name" value="Sigma_54_int_dom_ATP-bd_2"/>
</dbReference>
<dbReference type="SMART" id="SM00382">
    <property type="entry name" value="AAA"/>
    <property type="match status" value="1"/>
</dbReference>
<dbReference type="PANTHER" id="PTHR32071">
    <property type="entry name" value="TRANSCRIPTIONAL REGULATORY PROTEIN"/>
    <property type="match status" value="1"/>
</dbReference>
<dbReference type="EMBL" id="CP011367">
    <property type="protein sequence ID" value="AKJ95642.1"/>
    <property type="molecule type" value="Genomic_DNA"/>
</dbReference>
<dbReference type="InterPro" id="IPR002197">
    <property type="entry name" value="HTH_Fis"/>
</dbReference>
<dbReference type="Pfam" id="PF25601">
    <property type="entry name" value="AAA_lid_14"/>
    <property type="match status" value="1"/>
</dbReference>
<dbReference type="PRINTS" id="PR01590">
    <property type="entry name" value="HTHFIS"/>
</dbReference>
<keyword evidence="4" id="KW-0804">Transcription</keyword>
<evidence type="ECO:0000313" key="7">
    <source>
        <dbReference type="EMBL" id="AKJ95642.1"/>
    </source>
</evidence>
<dbReference type="SUPFAM" id="SSF46689">
    <property type="entry name" value="Homeodomain-like"/>
    <property type="match status" value="1"/>
</dbReference>
<dbReference type="RefSeq" id="WP_047251512.1">
    <property type="nucleotide sequence ID" value="NZ_CP011367.1"/>
</dbReference>
<keyword evidence="3" id="KW-0805">Transcription regulation</keyword>
<dbReference type="Pfam" id="PF00158">
    <property type="entry name" value="Sigma54_activat"/>
    <property type="match status" value="1"/>
</dbReference>
<gene>
    <name evidence="7" type="ORF">TVD_09850</name>
</gene>
<dbReference type="Gene3D" id="1.10.8.60">
    <property type="match status" value="1"/>
</dbReference>
<evidence type="ECO:0000259" key="6">
    <source>
        <dbReference type="PROSITE" id="PS50045"/>
    </source>
</evidence>
<dbReference type="AlphaFoldDB" id="A0A0G3G844"/>
<feature type="compositionally biased region" description="Basic and acidic residues" evidence="5">
    <location>
        <begin position="412"/>
        <end position="427"/>
    </location>
</feature>
<feature type="region of interest" description="Disordered" evidence="5">
    <location>
        <begin position="125"/>
        <end position="145"/>
    </location>
</feature>
<dbReference type="CDD" id="cd00009">
    <property type="entry name" value="AAA"/>
    <property type="match status" value="1"/>
</dbReference>
<evidence type="ECO:0000256" key="2">
    <source>
        <dbReference type="ARBA" id="ARBA00022840"/>
    </source>
</evidence>
<dbReference type="PATRIC" id="fig|106634.4.peg.2019"/>
<dbReference type="GO" id="GO:0006355">
    <property type="term" value="P:regulation of DNA-templated transcription"/>
    <property type="evidence" value="ECO:0007669"/>
    <property type="project" value="InterPro"/>
</dbReference>
<sequence>MTTTELAEICIRHSRDPHLISDTRGRVLFANPAFHQTLQIPSDARLTLANLGPLNLEQHLQEAAIAAGEHDADANSTPHALHFSLMAELDDETLPLEVISQPLRLNDDQRALRLITLQPQRRRTTAVETVSEDEQDGLDDSHFHSHDANCRPTLQFARRVAASDVRVMLMGESGTGKTRLARAIHQSSRRTRAPFVEINCAAIPEELLESELFGHARGAFSGAVTDRVGRFEAADGGTLFLDEIGEMSPRLQAKLLRAVQDGAFERVGENTTRQVDVRILSASNQNLRSRVEAGAFRTDLFYRLAVATVEIPPLRERPRDLEATLQAYEVHHGIRIAPHLKERLQEHPWPGNFRELENVFECLTLHARNGQVDDFPLPQPIRVDADAADTIHAPRTNRHDPAHVPDGQPNDRAGHPTRDGQPSEHPEARRLREALVAHAGNRSQTARALGMDRSTLWRKLHRYQLV</sequence>
<name>A0A0G3G844_9GAMM</name>
<dbReference type="InterPro" id="IPR002078">
    <property type="entry name" value="Sigma_54_int"/>
</dbReference>
<dbReference type="Proteomes" id="UP000064201">
    <property type="component" value="Chromosome"/>
</dbReference>
<dbReference type="PROSITE" id="PS50045">
    <property type="entry name" value="SIGMA54_INTERACT_4"/>
    <property type="match status" value="1"/>
</dbReference>
<dbReference type="STRING" id="106634.TVD_09850"/>
<dbReference type="FunFam" id="3.40.50.300:FF:000006">
    <property type="entry name" value="DNA-binding transcriptional regulator NtrC"/>
    <property type="match status" value="1"/>
</dbReference>
<dbReference type="InterPro" id="IPR025662">
    <property type="entry name" value="Sigma_54_int_dom_ATP-bd_1"/>
</dbReference>
<reference evidence="7 8" key="1">
    <citation type="submission" date="2015-04" db="EMBL/GenBank/DDBJ databases">
        <title>Complete Sequence for the Genome of the Thioalkalivibrio versutus D301.</title>
        <authorList>
            <person name="Mu T."/>
            <person name="Zhou J."/>
            <person name="Xu X."/>
        </authorList>
    </citation>
    <scope>NUCLEOTIDE SEQUENCE [LARGE SCALE GENOMIC DNA]</scope>
    <source>
        <strain evidence="7 8">D301</strain>
    </source>
</reference>
<evidence type="ECO:0000256" key="1">
    <source>
        <dbReference type="ARBA" id="ARBA00022741"/>
    </source>
</evidence>
<evidence type="ECO:0000313" key="8">
    <source>
        <dbReference type="Proteomes" id="UP000064201"/>
    </source>
</evidence>
<feature type="region of interest" description="Disordered" evidence="5">
    <location>
        <begin position="393"/>
        <end position="427"/>
    </location>
</feature>
<dbReference type="InterPro" id="IPR058031">
    <property type="entry name" value="AAA_lid_NorR"/>
</dbReference>
<evidence type="ECO:0000256" key="5">
    <source>
        <dbReference type="SAM" id="MobiDB-lite"/>
    </source>
</evidence>
<keyword evidence="8" id="KW-1185">Reference proteome</keyword>
<feature type="domain" description="Sigma-54 factor interaction" evidence="6">
    <location>
        <begin position="143"/>
        <end position="365"/>
    </location>
</feature>
<evidence type="ECO:0000256" key="4">
    <source>
        <dbReference type="ARBA" id="ARBA00023163"/>
    </source>
</evidence>
<dbReference type="PROSITE" id="PS00675">
    <property type="entry name" value="SIGMA54_INTERACT_1"/>
    <property type="match status" value="1"/>
</dbReference>
<dbReference type="OrthoDB" id="9804019at2"/>
<keyword evidence="1" id="KW-0547">Nucleotide-binding</keyword>
<dbReference type="Pfam" id="PF02954">
    <property type="entry name" value="HTH_8"/>
    <property type="match status" value="1"/>
</dbReference>
<dbReference type="GO" id="GO:0043565">
    <property type="term" value="F:sequence-specific DNA binding"/>
    <property type="evidence" value="ECO:0007669"/>
    <property type="project" value="InterPro"/>
</dbReference>
<dbReference type="GO" id="GO:0005524">
    <property type="term" value="F:ATP binding"/>
    <property type="evidence" value="ECO:0007669"/>
    <property type="project" value="UniProtKB-KW"/>
</dbReference>
<evidence type="ECO:0000256" key="3">
    <source>
        <dbReference type="ARBA" id="ARBA00023015"/>
    </source>
</evidence>
<proteinExistence type="predicted"/>
<dbReference type="Gene3D" id="3.40.50.300">
    <property type="entry name" value="P-loop containing nucleotide triphosphate hydrolases"/>
    <property type="match status" value="1"/>
</dbReference>
<accession>A0A0G3G844</accession>
<dbReference type="KEGG" id="tvr:TVD_09850"/>
<dbReference type="InterPro" id="IPR027417">
    <property type="entry name" value="P-loop_NTPase"/>
</dbReference>